<sequence length="740" mass="80854">GIMSNVARAYDNLAASGQRVYTSMRDIAKATAEFSKGGFVQFFMSQTKGTTKALANLANAAKEAFGDENIAQTYMKEITQVAGRSIPTLERVMGILEKGASPENLRAIAAELAGMGDEGRIAADRVLGMSHAMEKGLPPNIQALVEIKNAMNEFRKTLANVKDRFMIAFGPDIVEAIKTAADWLEKVYNWVEETASSLRYLNVMTKVYSNNIAVVVKKFNIYLWVADKIRGVNREWMDLETELAAETARHVAELVEANTQTEEATEVVRELTREEKHWLDLTKRLGTAKKILIDSEYGWAKGMDLVISRASAINTILTIMGNNTELAGVKMKDMADIMSKRLLAQAQSESAKLSEEAIADAEKDLKILYEKVTAGVDIVKNQEKIAELNTLIISQQENQAKVAQLYKQAMEARLQPIQNELEIASRQKGIADARLAIAKATYGTAALGVKAQLDVVKAMQKEKSLLKDQLAGVIKLQGETSDRGKILEYQKKELDLRKAIADKTAEQLQAVRELRDGYLDAINAQAFGAGMFEKIIVSQEKNIGIALDKNIAKKSFLLGSTGGLGVSGVRPTRFGVTGALEMGGKPMTLQDAANQMTEMMKQMPESARAVARAVSSIHLEGIGGLNTEFGKNTEETARLNETMGRIADWADRQQSRMGILPAFGGRAGEVTAGEALRTGKVPAGAKNVVTGSGGGEITRLLNEGHKYMLRAAQLIEDTQEEPYVDQESPRHVNPMPTPPK</sequence>
<feature type="region of interest" description="Disordered" evidence="1">
    <location>
        <begin position="719"/>
        <end position="740"/>
    </location>
</feature>
<feature type="non-terminal residue" evidence="2">
    <location>
        <position position="1"/>
    </location>
</feature>
<gene>
    <name evidence="2" type="ORF">LCGC14_1267370</name>
</gene>
<reference evidence="2" key="1">
    <citation type="journal article" date="2015" name="Nature">
        <title>Complex archaea that bridge the gap between prokaryotes and eukaryotes.</title>
        <authorList>
            <person name="Spang A."/>
            <person name="Saw J.H."/>
            <person name="Jorgensen S.L."/>
            <person name="Zaremba-Niedzwiedzka K."/>
            <person name="Martijn J."/>
            <person name="Lind A.E."/>
            <person name="van Eijk R."/>
            <person name="Schleper C."/>
            <person name="Guy L."/>
            <person name="Ettema T.J."/>
        </authorList>
    </citation>
    <scope>NUCLEOTIDE SEQUENCE</scope>
</reference>
<dbReference type="EMBL" id="LAZR01007080">
    <property type="protein sequence ID" value="KKM87589.1"/>
    <property type="molecule type" value="Genomic_DNA"/>
</dbReference>
<accession>A0A0F9KZ67</accession>
<evidence type="ECO:0000313" key="2">
    <source>
        <dbReference type="EMBL" id="KKM87589.1"/>
    </source>
</evidence>
<comment type="caution">
    <text evidence="2">The sequence shown here is derived from an EMBL/GenBank/DDBJ whole genome shotgun (WGS) entry which is preliminary data.</text>
</comment>
<evidence type="ECO:0000256" key="1">
    <source>
        <dbReference type="SAM" id="MobiDB-lite"/>
    </source>
</evidence>
<name>A0A0F9KZ67_9ZZZZ</name>
<protein>
    <submittedName>
        <fullName evidence="2">Uncharacterized protein</fullName>
    </submittedName>
</protein>
<dbReference type="AlphaFoldDB" id="A0A0F9KZ67"/>
<organism evidence="2">
    <name type="scientific">marine sediment metagenome</name>
    <dbReference type="NCBI Taxonomy" id="412755"/>
    <lineage>
        <taxon>unclassified sequences</taxon>
        <taxon>metagenomes</taxon>
        <taxon>ecological metagenomes</taxon>
    </lineage>
</organism>
<proteinExistence type="predicted"/>